<dbReference type="Proteomes" id="UP000219374">
    <property type="component" value="Unassembled WGS sequence"/>
</dbReference>
<sequence length="71" mass="8236">MCPLECFDGCLWISHLKTGVTKIEQVHRFVRLLPGKSREYLPRLLWACLCRKAEGKQAQPRSAHIPILHVR</sequence>
<organism evidence="1 2">
    <name type="scientific">Pseudoxanthomonas wuyuanensis</name>
    <dbReference type="NCBI Taxonomy" id="1073196"/>
    <lineage>
        <taxon>Bacteria</taxon>
        <taxon>Pseudomonadati</taxon>
        <taxon>Pseudomonadota</taxon>
        <taxon>Gammaproteobacteria</taxon>
        <taxon>Lysobacterales</taxon>
        <taxon>Lysobacteraceae</taxon>
        <taxon>Pseudoxanthomonas</taxon>
    </lineage>
</organism>
<reference evidence="1 2" key="1">
    <citation type="submission" date="2017-09" db="EMBL/GenBank/DDBJ databases">
        <authorList>
            <person name="Ehlers B."/>
            <person name="Leendertz F.H."/>
        </authorList>
    </citation>
    <scope>NUCLEOTIDE SEQUENCE [LARGE SCALE GENOMIC DNA]</scope>
    <source>
        <strain evidence="1 2">CGMCC 1.10978</strain>
    </source>
</reference>
<dbReference type="EMBL" id="OCND01000002">
    <property type="protein sequence ID" value="SOD53467.1"/>
    <property type="molecule type" value="Genomic_DNA"/>
</dbReference>
<protein>
    <submittedName>
        <fullName evidence="1">Uncharacterized protein</fullName>
    </submittedName>
</protein>
<evidence type="ECO:0000313" key="2">
    <source>
        <dbReference type="Proteomes" id="UP000219374"/>
    </source>
</evidence>
<keyword evidence="2" id="KW-1185">Reference proteome</keyword>
<proteinExistence type="predicted"/>
<gene>
    <name evidence="1" type="ORF">SAMN06296416_102425</name>
</gene>
<accession>A0A286D492</accession>
<name>A0A286D492_9GAMM</name>
<evidence type="ECO:0000313" key="1">
    <source>
        <dbReference type="EMBL" id="SOD53467.1"/>
    </source>
</evidence>
<dbReference type="AlphaFoldDB" id="A0A286D492"/>